<evidence type="ECO:0000256" key="1">
    <source>
        <dbReference type="SAM" id="MobiDB-lite"/>
    </source>
</evidence>
<gene>
    <name evidence="3" type="ORF">HGM15179_016647</name>
</gene>
<protein>
    <recommendedName>
        <fullName evidence="2">Rho-GAP domain-containing protein</fullName>
    </recommendedName>
</protein>
<feature type="region of interest" description="Disordered" evidence="1">
    <location>
        <begin position="56"/>
        <end position="82"/>
    </location>
</feature>
<evidence type="ECO:0000259" key="2">
    <source>
        <dbReference type="PROSITE" id="PS50238"/>
    </source>
</evidence>
<reference evidence="3" key="1">
    <citation type="submission" date="2019-04" db="EMBL/GenBank/DDBJ databases">
        <title>Genome assembly of Zosterops borbonicus 15179.</title>
        <authorList>
            <person name="Leroy T."/>
            <person name="Anselmetti Y."/>
            <person name="Tilak M.-K."/>
            <person name="Nabholz B."/>
        </authorList>
    </citation>
    <scope>NUCLEOTIDE SEQUENCE</scope>
    <source>
        <strain evidence="3">HGM_15179</strain>
        <tissue evidence="3">Muscle</tissue>
    </source>
</reference>
<dbReference type="OrthoDB" id="27389at2759"/>
<dbReference type="AlphaFoldDB" id="A0A8K1LE18"/>
<dbReference type="PANTHER" id="PTHR23179">
    <property type="entry name" value="T-CELL ACTIVATION RHO GTPASE ACTIVATING PROTEIN-RELATED"/>
    <property type="match status" value="1"/>
</dbReference>
<dbReference type="Gene3D" id="1.10.555.10">
    <property type="entry name" value="Rho GTPase activation protein"/>
    <property type="match status" value="1"/>
</dbReference>
<proteinExistence type="predicted"/>
<dbReference type="SMART" id="SM00324">
    <property type="entry name" value="RhoGAP"/>
    <property type="match status" value="1"/>
</dbReference>
<dbReference type="Pfam" id="PF00620">
    <property type="entry name" value="RhoGAP"/>
    <property type="match status" value="1"/>
</dbReference>
<evidence type="ECO:0000313" key="3">
    <source>
        <dbReference type="EMBL" id="TRZ10459.1"/>
    </source>
</evidence>
<dbReference type="PROSITE" id="PS50238">
    <property type="entry name" value="RHOGAP"/>
    <property type="match status" value="1"/>
</dbReference>
<evidence type="ECO:0000313" key="4">
    <source>
        <dbReference type="Proteomes" id="UP000796761"/>
    </source>
</evidence>
<feature type="domain" description="Rho-GAP" evidence="2">
    <location>
        <begin position="24"/>
        <end position="233"/>
    </location>
</feature>
<sequence>MACNFAEEQDGPGHKLLLLQVGSSTAQGHVARAACAAEGDTFLLLCGKVLSSNEAERGHGSELQPKDQGEAPSPSGGTGGRQASVRACMSSCLCPIPVPGDMAGQLVLLLVVILKDFLRSIPAKLLITDLYEDWMAAVQMSSREAKISQLKGDLVKLSAASLLLLEQLLALVQHISQHASTSHITCGNLAICLGPKLLSPLQEKHLELQAMLAENDEVKVLVDFMLGNTDDIFGKETAGLEESPAPTEICTDLFWEEQSGSAGRADEEPQAK</sequence>
<dbReference type="EMBL" id="SWJQ01000857">
    <property type="protein sequence ID" value="TRZ10459.1"/>
    <property type="molecule type" value="Genomic_DNA"/>
</dbReference>
<organism evidence="3 4">
    <name type="scientific">Zosterops borbonicus</name>
    <dbReference type="NCBI Taxonomy" id="364589"/>
    <lineage>
        <taxon>Eukaryota</taxon>
        <taxon>Metazoa</taxon>
        <taxon>Chordata</taxon>
        <taxon>Craniata</taxon>
        <taxon>Vertebrata</taxon>
        <taxon>Euteleostomi</taxon>
        <taxon>Archelosauria</taxon>
        <taxon>Archosauria</taxon>
        <taxon>Dinosauria</taxon>
        <taxon>Saurischia</taxon>
        <taxon>Theropoda</taxon>
        <taxon>Coelurosauria</taxon>
        <taxon>Aves</taxon>
        <taxon>Neognathae</taxon>
        <taxon>Neoaves</taxon>
        <taxon>Telluraves</taxon>
        <taxon>Australaves</taxon>
        <taxon>Passeriformes</taxon>
        <taxon>Sylvioidea</taxon>
        <taxon>Zosteropidae</taxon>
        <taxon>Zosterops</taxon>
    </lineage>
</organism>
<accession>A0A8K1LE18</accession>
<dbReference type="Proteomes" id="UP000796761">
    <property type="component" value="Unassembled WGS sequence"/>
</dbReference>
<dbReference type="GO" id="GO:0005096">
    <property type="term" value="F:GTPase activator activity"/>
    <property type="evidence" value="ECO:0007669"/>
    <property type="project" value="TreeGrafter"/>
</dbReference>
<comment type="caution">
    <text evidence="3">The sequence shown here is derived from an EMBL/GenBank/DDBJ whole genome shotgun (WGS) entry which is preliminary data.</text>
</comment>
<dbReference type="InterPro" id="IPR008936">
    <property type="entry name" value="Rho_GTPase_activation_prot"/>
</dbReference>
<dbReference type="SUPFAM" id="SSF48350">
    <property type="entry name" value="GTPase activation domain, GAP"/>
    <property type="match status" value="1"/>
</dbReference>
<dbReference type="GO" id="GO:0007165">
    <property type="term" value="P:signal transduction"/>
    <property type="evidence" value="ECO:0007669"/>
    <property type="project" value="InterPro"/>
</dbReference>
<feature type="compositionally biased region" description="Basic and acidic residues" evidence="1">
    <location>
        <begin position="56"/>
        <end position="69"/>
    </location>
</feature>
<dbReference type="InterPro" id="IPR000198">
    <property type="entry name" value="RhoGAP_dom"/>
</dbReference>
<dbReference type="PANTHER" id="PTHR23179:SF26">
    <property type="entry name" value="T-CELL ACTIVATION RHO GTPASE-ACTIVATING PROTEIN"/>
    <property type="match status" value="1"/>
</dbReference>
<name>A0A8K1LE18_9PASS</name>
<keyword evidence="4" id="KW-1185">Reference proteome</keyword>